<keyword evidence="6" id="KW-1185">Reference proteome</keyword>
<comment type="caution">
    <text evidence="5">The sequence shown here is derived from an EMBL/GenBank/DDBJ whole genome shotgun (WGS) entry which is preliminary data.</text>
</comment>
<dbReference type="InterPro" id="IPR016162">
    <property type="entry name" value="Ald_DH_N"/>
</dbReference>
<sequence length="498" mass="53565">MNAVGNPISEVIPESYKLFIGGKWQESGSKERLACYSPVSGEQITTVPVANAADVDAAVKNSAQAFPKWSETTAKKRQQMLLDLADKLVEQADRIAWMETANTGKPMRESIANVHTAVDRLRYYAGAVRALEGRVLPVTANITSYDHRVPLGVVGIIGAWNFPLNMFLGKIAPVIAAGNCVVYKPADATPVTTLEIAAIISEVLPPGVVNVVTGTGAVTGEAMLAHPAIRMISVTGSSETGRKVMKGVANTMKRVTLELGGKNAQVVFPDADLDRAAQGILLGAFLNQGQVCTAGSRIFAHKDIADELKAKIIALIPELAMGDPFNDQTRMGTLVSKEHLARVREYIEIGKKEGARLVCGGDMAKIAGLPNGLFLQATIFDQVTQDMRIANEEIFGPVATIHEWSDYEQMLAEVGSVEQGLAAGIWTASLSQAHTTAKRIQAGRVWVNCYNLFPSGASFGGMKASGFGREDAFETLFEFTEVKNVIIDSADSYRRFYG</sequence>
<evidence type="ECO:0000256" key="1">
    <source>
        <dbReference type="ARBA" id="ARBA00023002"/>
    </source>
</evidence>
<protein>
    <recommendedName>
        <fullName evidence="4">Aldehyde dehydrogenase domain-containing protein</fullName>
    </recommendedName>
</protein>
<dbReference type="Gene3D" id="3.40.605.10">
    <property type="entry name" value="Aldehyde Dehydrogenase, Chain A, domain 1"/>
    <property type="match status" value="1"/>
</dbReference>
<dbReference type="InterPro" id="IPR015590">
    <property type="entry name" value="Aldehyde_DH_dom"/>
</dbReference>
<evidence type="ECO:0000256" key="2">
    <source>
        <dbReference type="PROSITE-ProRule" id="PRU10007"/>
    </source>
</evidence>
<dbReference type="EMBL" id="NQOU01000002">
    <property type="protein sequence ID" value="RII83226.1"/>
    <property type="molecule type" value="Genomic_DNA"/>
</dbReference>
<gene>
    <name evidence="5" type="ORF">CJO09_06355</name>
</gene>
<dbReference type="Gene3D" id="3.40.309.10">
    <property type="entry name" value="Aldehyde Dehydrogenase, Chain A, domain 2"/>
    <property type="match status" value="1"/>
</dbReference>
<dbReference type="PROSITE" id="PS00070">
    <property type="entry name" value="ALDEHYDE_DEHYDR_CYS"/>
    <property type="match status" value="1"/>
</dbReference>
<reference evidence="5 6" key="1">
    <citation type="submission" date="2017-08" db="EMBL/GenBank/DDBJ databases">
        <title>Pusillimonas indicus sp. nov., a member of the family Alcaligenaceae isolated from surface seawater.</title>
        <authorList>
            <person name="Li J."/>
        </authorList>
    </citation>
    <scope>NUCLEOTIDE SEQUENCE [LARGE SCALE GENOMIC DNA]</scope>
    <source>
        <strain evidence="5 6">17-4A</strain>
    </source>
</reference>
<dbReference type="Pfam" id="PF00171">
    <property type="entry name" value="Aldedh"/>
    <property type="match status" value="1"/>
</dbReference>
<comment type="similarity">
    <text evidence="3">Belongs to the aldehyde dehydrogenase family.</text>
</comment>
<evidence type="ECO:0000313" key="5">
    <source>
        <dbReference type="EMBL" id="RII83226.1"/>
    </source>
</evidence>
<dbReference type="InterPro" id="IPR029510">
    <property type="entry name" value="Ald_DH_CS_GLU"/>
</dbReference>
<proteinExistence type="inferred from homology"/>
<dbReference type="InterPro" id="IPR016161">
    <property type="entry name" value="Ald_DH/histidinol_DH"/>
</dbReference>
<evidence type="ECO:0000259" key="4">
    <source>
        <dbReference type="Pfam" id="PF00171"/>
    </source>
</evidence>
<organism evidence="5 6">
    <name type="scientific">Neopusillimonas maritima</name>
    <dbReference type="NCBI Taxonomy" id="2026239"/>
    <lineage>
        <taxon>Bacteria</taxon>
        <taxon>Pseudomonadati</taxon>
        <taxon>Pseudomonadota</taxon>
        <taxon>Betaproteobacteria</taxon>
        <taxon>Burkholderiales</taxon>
        <taxon>Alcaligenaceae</taxon>
        <taxon>Neopusillimonas</taxon>
    </lineage>
</organism>
<feature type="active site" evidence="2">
    <location>
        <position position="258"/>
    </location>
</feature>
<dbReference type="SUPFAM" id="SSF53720">
    <property type="entry name" value="ALDH-like"/>
    <property type="match status" value="1"/>
</dbReference>
<evidence type="ECO:0000256" key="3">
    <source>
        <dbReference type="RuleBase" id="RU003345"/>
    </source>
</evidence>
<dbReference type="InterPro" id="IPR016160">
    <property type="entry name" value="Ald_DH_CS_CYS"/>
</dbReference>
<dbReference type="PROSITE" id="PS00687">
    <property type="entry name" value="ALDEHYDE_DEHYDR_GLU"/>
    <property type="match status" value="1"/>
</dbReference>
<dbReference type="Proteomes" id="UP000266483">
    <property type="component" value="Unassembled WGS sequence"/>
</dbReference>
<evidence type="ECO:0000313" key="6">
    <source>
        <dbReference type="Proteomes" id="UP000266483"/>
    </source>
</evidence>
<dbReference type="PANTHER" id="PTHR11699">
    <property type="entry name" value="ALDEHYDE DEHYDROGENASE-RELATED"/>
    <property type="match status" value="1"/>
</dbReference>
<keyword evidence="1 3" id="KW-0560">Oxidoreductase</keyword>
<accession>A0ABX9MXF6</accession>
<dbReference type="CDD" id="cd07078">
    <property type="entry name" value="ALDH"/>
    <property type="match status" value="1"/>
</dbReference>
<dbReference type="InterPro" id="IPR016163">
    <property type="entry name" value="Ald_DH_C"/>
</dbReference>
<feature type="domain" description="Aldehyde dehydrogenase" evidence="4">
    <location>
        <begin position="24"/>
        <end position="485"/>
    </location>
</feature>
<name>A0ABX9MXF6_9BURK</name>
<dbReference type="RefSeq" id="WP_119441618.1">
    <property type="nucleotide sequence ID" value="NZ_CP170494.1"/>
</dbReference>